<evidence type="ECO:0000313" key="3">
    <source>
        <dbReference type="Proteomes" id="UP000037035"/>
    </source>
</evidence>
<accession>A0A0L6VQ21</accession>
<evidence type="ECO:0000313" key="2">
    <source>
        <dbReference type="EMBL" id="KNZ62804.1"/>
    </source>
</evidence>
<protein>
    <submittedName>
        <fullName evidence="2">Uncharacterized protein</fullName>
    </submittedName>
</protein>
<dbReference type="Proteomes" id="UP000037035">
    <property type="component" value="Unassembled WGS sequence"/>
</dbReference>
<dbReference type="VEuPathDB" id="FungiDB:VP01_1221g3"/>
<name>A0A0L6VQ21_9BASI</name>
<keyword evidence="3" id="KW-1185">Reference proteome</keyword>
<dbReference type="EMBL" id="LAVV01002466">
    <property type="protein sequence ID" value="KNZ62804.1"/>
    <property type="molecule type" value="Genomic_DNA"/>
</dbReference>
<proteinExistence type="predicted"/>
<sequence>MLFVCRTSRRAWREHGNHSELAKEVPLDYARKLFLFRIAENSRRYYLSTRVVDLWWASLCLSSNNRPAMTMLLRRTAPPAPSNSEESESPGAVQGHNYRQF</sequence>
<gene>
    <name evidence="2" type="ORF">VP01_1221g3</name>
</gene>
<evidence type="ECO:0000256" key="1">
    <source>
        <dbReference type="SAM" id="MobiDB-lite"/>
    </source>
</evidence>
<reference evidence="2 3" key="1">
    <citation type="submission" date="2015-08" db="EMBL/GenBank/DDBJ databases">
        <title>Next Generation Sequencing and Analysis of the Genome of Puccinia sorghi L Schw, the Causal Agent of Maize Common Rust.</title>
        <authorList>
            <person name="Rochi L."/>
            <person name="Burguener G."/>
            <person name="Darino M."/>
            <person name="Turjanski A."/>
            <person name="Kreff E."/>
            <person name="Dieguez M.J."/>
            <person name="Sacco F."/>
        </authorList>
    </citation>
    <scope>NUCLEOTIDE SEQUENCE [LARGE SCALE GENOMIC DNA]</scope>
    <source>
        <strain evidence="2 3">RO10H11247</strain>
    </source>
</reference>
<dbReference type="AlphaFoldDB" id="A0A0L6VQ21"/>
<organism evidence="2 3">
    <name type="scientific">Puccinia sorghi</name>
    <dbReference type="NCBI Taxonomy" id="27349"/>
    <lineage>
        <taxon>Eukaryota</taxon>
        <taxon>Fungi</taxon>
        <taxon>Dikarya</taxon>
        <taxon>Basidiomycota</taxon>
        <taxon>Pucciniomycotina</taxon>
        <taxon>Pucciniomycetes</taxon>
        <taxon>Pucciniales</taxon>
        <taxon>Pucciniaceae</taxon>
        <taxon>Puccinia</taxon>
    </lineage>
</organism>
<comment type="caution">
    <text evidence="2">The sequence shown here is derived from an EMBL/GenBank/DDBJ whole genome shotgun (WGS) entry which is preliminary data.</text>
</comment>
<feature type="region of interest" description="Disordered" evidence="1">
    <location>
        <begin position="75"/>
        <end position="101"/>
    </location>
</feature>